<organism evidence="9 10">
    <name type="scientific">Paenibacillus albilobatus</name>
    <dbReference type="NCBI Taxonomy" id="2716884"/>
    <lineage>
        <taxon>Bacteria</taxon>
        <taxon>Bacillati</taxon>
        <taxon>Bacillota</taxon>
        <taxon>Bacilli</taxon>
        <taxon>Bacillales</taxon>
        <taxon>Paenibacillaceae</taxon>
        <taxon>Paenibacillus</taxon>
    </lineage>
</organism>
<dbReference type="InterPro" id="IPR050640">
    <property type="entry name" value="Bact_2-comp_sensor_kinase"/>
</dbReference>
<dbReference type="PANTHER" id="PTHR34220">
    <property type="entry name" value="SENSOR HISTIDINE KINASE YPDA"/>
    <property type="match status" value="1"/>
</dbReference>
<keyword evidence="3" id="KW-0597">Phosphoprotein</keyword>
<evidence type="ECO:0000256" key="7">
    <source>
        <dbReference type="SAM" id="Phobius"/>
    </source>
</evidence>
<comment type="caution">
    <text evidence="9">The sequence shown here is derived from an EMBL/GenBank/DDBJ whole genome shotgun (WGS) entry which is preliminary data.</text>
</comment>
<dbReference type="PANTHER" id="PTHR34220:SF7">
    <property type="entry name" value="SENSOR HISTIDINE KINASE YPDA"/>
    <property type="match status" value="1"/>
</dbReference>
<dbReference type="SUPFAM" id="SSF55874">
    <property type="entry name" value="ATPase domain of HSP90 chaperone/DNA topoisomerase II/histidine kinase"/>
    <property type="match status" value="1"/>
</dbReference>
<gene>
    <name evidence="9" type="ORF">J2TS6_03510</name>
</gene>
<keyword evidence="7" id="KW-0812">Transmembrane</keyword>
<keyword evidence="10" id="KW-1185">Reference proteome</keyword>
<dbReference type="Proteomes" id="UP000679779">
    <property type="component" value="Unassembled WGS sequence"/>
</dbReference>
<dbReference type="GO" id="GO:0005886">
    <property type="term" value="C:plasma membrane"/>
    <property type="evidence" value="ECO:0007669"/>
    <property type="project" value="UniProtKB-SubCell"/>
</dbReference>
<dbReference type="GO" id="GO:0000155">
    <property type="term" value="F:phosphorelay sensor kinase activity"/>
    <property type="evidence" value="ECO:0007669"/>
    <property type="project" value="InterPro"/>
</dbReference>
<evidence type="ECO:0000313" key="10">
    <source>
        <dbReference type="Proteomes" id="UP000679779"/>
    </source>
</evidence>
<keyword evidence="4" id="KW-0808">Transferase</keyword>
<keyword evidence="2" id="KW-1003">Cell membrane</keyword>
<dbReference type="Gene3D" id="6.10.340.10">
    <property type="match status" value="1"/>
</dbReference>
<comment type="subcellular location">
    <subcellularLocation>
        <location evidence="1">Cell membrane</location>
        <topology evidence="1">Multi-pass membrane protein</topology>
    </subcellularLocation>
</comment>
<evidence type="ECO:0000256" key="6">
    <source>
        <dbReference type="ARBA" id="ARBA00023136"/>
    </source>
</evidence>
<dbReference type="InterPro" id="IPR036890">
    <property type="entry name" value="HATPase_C_sf"/>
</dbReference>
<feature type="transmembrane region" description="Helical" evidence="7">
    <location>
        <begin position="12"/>
        <end position="31"/>
    </location>
</feature>
<feature type="transmembrane region" description="Helical" evidence="7">
    <location>
        <begin position="287"/>
        <end position="306"/>
    </location>
</feature>
<proteinExistence type="predicted"/>
<dbReference type="Pfam" id="PF06580">
    <property type="entry name" value="His_kinase"/>
    <property type="match status" value="1"/>
</dbReference>
<evidence type="ECO:0000256" key="4">
    <source>
        <dbReference type="ARBA" id="ARBA00022679"/>
    </source>
</evidence>
<evidence type="ECO:0000256" key="1">
    <source>
        <dbReference type="ARBA" id="ARBA00004651"/>
    </source>
</evidence>
<keyword evidence="5 9" id="KW-0418">Kinase</keyword>
<accession>A0A919XEM6</accession>
<dbReference type="SMART" id="SM00304">
    <property type="entry name" value="HAMP"/>
    <property type="match status" value="1"/>
</dbReference>
<dbReference type="SUPFAM" id="SSF158472">
    <property type="entry name" value="HAMP domain-like"/>
    <property type="match status" value="1"/>
</dbReference>
<dbReference type="Gene3D" id="3.30.565.10">
    <property type="entry name" value="Histidine kinase-like ATPase, C-terminal domain"/>
    <property type="match status" value="1"/>
</dbReference>
<feature type="domain" description="HAMP" evidence="8">
    <location>
        <begin position="308"/>
        <end position="360"/>
    </location>
</feature>
<sequence length="583" mass="67194">MKLLNIKHSLRFKLIIGFVTIAVPLVGLLLYNNYYASNTIREQVADSNKNSMILYSHQIEASLNKETNFLYNIALEDPNIAALSQLRENTDEYYLTKARILNTLTRYHRFDKSVDLQFIYSVKTRDLFNTPIQTSSYEELESIKTTIEKVVTGVKPDSDYFREWKAIEYGQEKYALIRLVDTGDGFYLGAFVELENLMIPLDLIHLEDGFASFVNSRGELITNTSAIGGHLLDTSLASESNEVYQVINKDDRKYVVVMNRIQGTDVILGAFVPESQMLKNLYHFRRVIVLISIAAFITLIIYLVYLNDIILKPMNNLIRGMRRIKHGDWDTRLHSSKSKEFAIINETFNGMASEIHDLKISVYEEQIKAHKAELKHLQLQINPHFLLNSINIVYNLAEIKNYGVIQLMCMNLVKYFRFTTKTNQVAVTIAEEMEHMESYIKIQQVRFPERITYAFRIADQAEHAAIPPLLIQPFIENAIKYGFDFMDHPFHIEIDIRLPGEDQLEIMIRDNGNGFPDDVLRQLQSGTFKASRDGQHLGISNVQYRLKHIFGQKASLSFDNAPEAGARIKIVLPFRTVEQFTSY</sequence>
<evidence type="ECO:0000256" key="3">
    <source>
        <dbReference type="ARBA" id="ARBA00022553"/>
    </source>
</evidence>
<dbReference type="RefSeq" id="WP_160042252.1">
    <property type="nucleotide sequence ID" value="NZ_BORQ01000001.1"/>
</dbReference>
<dbReference type="InterPro" id="IPR010559">
    <property type="entry name" value="Sig_transdc_His_kin_internal"/>
</dbReference>
<keyword evidence="7" id="KW-1133">Transmembrane helix</keyword>
<dbReference type="EMBL" id="BORQ01000001">
    <property type="protein sequence ID" value="GIO29210.1"/>
    <property type="molecule type" value="Genomic_DNA"/>
</dbReference>
<dbReference type="Pfam" id="PF02518">
    <property type="entry name" value="HATPase_c"/>
    <property type="match status" value="1"/>
</dbReference>
<dbReference type="CDD" id="cd06225">
    <property type="entry name" value="HAMP"/>
    <property type="match status" value="1"/>
</dbReference>
<dbReference type="AlphaFoldDB" id="A0A919XEM6"/>
<protein>
    <submittedName>
        <fullName evidence="9">Sensor histidine kinase</fullName>
    </submittedName>
</protein>
<keyword evidence="6 7" id="KW-0472">Membrane</keyword>
<evidence type="ECO:0000259" key="8">
    <source>
        <dbReference type="PROSITE" id="PS50885"/>
    </source>
</evidence>
<evidence type="ECO:0000256" key="2">
    <source>
        <dbReference type="ARBA" id="ARBA00022475"/>
    </source>
</evidence>
<evidence type="ECO:0000256" key="5">
    <source>
        <dbReference type="ARBA" id="ARBA00022777"/>
    </source>
</evidence>
<name>A0A919XEM6_9BACL</name>
<reference evidence="9" key="1">
    <citation type="submission" date="2021-03" db="EMBL/GenBank/DDBJ databases">
        <title>Antimicrobial resistance genes in bacteria isolated from Japanese honey, and their potential for conferring macrolide and lincosamide resistance in the American foulbrood pathogen Paenibacillus larvae.</title>
        <authorList>
            <person name="Okamoto M."/>
            <person name="Kumagai M."/>
            <person name="Kanamori H."/>
            <person name="Takamatsu D."/>
        </authorList>
    </citation>
    <scope>NUCLEOTIDE SEQUENCE</scope>
    <source>
        <strain evidence="9">J2TS6</strain>
    </source>
</reference>
<dbReference type="InterPro" id="IPR003594">
    <property type="entry name" value="HATPase_dom"/>
</dbReference>
<dbReference type="InterPro" id="IPR003660">
    <property type="entry name" value="HAMP_dom"/>
</dbReference>
<evidence type="ECO:0000313" key="9">
    <source>
        <dbReference type="EMBL" id="GIO29210.1"/>
    </source>
</evidence>
<dbReference type="PROSITE" id="PS50885">
    <property type="entry name" value="HAMP"/>
    <property type="match status" value="1"/>
</dbReference>
<dbReference type="Pfam" id="PF00672">
    <property type="entry name" value="HAMP"/>
    <property type="match status" value="1"/>
</dbReference>